<organism evidence="2 3">
    <name type="scientific">Linnemannia schmuckeri</name>
    <dbReference type="NCBI Taxonomy" id="64567"/>
    <lineage>
        <taxon>Eukaryota</taxon>
        <taxon>Fungi</taxon>
        <taxon>Fungi incertae sedis</taxon>
        <taxon>Mucoromycota</taxon>
        <taxon>Mortierellomycotina</taxon>
        <taxon>Mortierellomycetes</taxon>
        <taxon>Mortierellales</taxon>
        <taxon>Mortierellaceae</taxon>
        <taxon>Linnemannia</taxon>
    </lineage>
</organism>
<accession>A0A9P5VAJ6</accession>
<dbReference type="OrthoDB" id="2389045at2759"/>
<gene>
    <name evidence="2" type="ORF">BG015_008380</name>
</gene>
<dbReference type="AlphaFoldDB" id="A0A9P5VAJ6"/>
<evidence type="ECO:0000256" key="1">
    <source>
        <dbReference type="SAM" id="MobiDB-lite"/>
    </source>
</evidence>
<name>A0A9P5VAJ6_9FUNG</name>
<evidence type="ECO:0008006" key="4">
    <source>
        <dbReference type="Google" id="ProtNLM"/>
    </source>
</evidence>
<proteinExistence type="predicted"/>
<keyword evidence="3" id="KW-1185">Reference proteome</keyword>
<comment type="caution">
    <text evidence="2">The sequence shown here is derived from an EMBL/GenBank/DDBJ whole genome shotgun (WGS) entry which is preliminary data.</text>
</comment>
<dbReference type="SUPFAM" id="SSF52047">
    <property type="entry name" value="RNI-like"/>
    <property type="match status" value="1"/>
</dbReference>
<protein>
    <recommendedName>
        <fullName evidence="4">F-box domain-containing protein</fullName>
    </recommendedName>
</protein>
<sequence>MMTLAPRPSPLNIPELLHRIFYFFDDYELTRHVLPVCRLWFLLHQHHIAREIHFDETLPTEEVEQVLLGLPWATRLCWSGGMIKNAARIQQRRYRRQMMSALREKFDDFMDNRFLRFRPVTGDGKIVGNRQYIGEGGFYTYGSGGLDGLVQGSKAPLRELLVSGSMDYEGRVAPLLPFLSTLQRLELRLGSGYLDLCGLLRATPSLEALDIRGNCTINGDLGGAHFTKHRGGQPLLLRSIIFGKVRYPQASVETMLTMTPHLQELKLFDVSMENYSFYGATVQISPPQLLAHIRSLSLPLERLYISIREEHMPPEFLSAQLDICPLKDEFFSWDFPREVMQIIQQTPNIITTLELTAPGKCGLESTLHQYLCSSPHLLHLLAPKIEYLVNHMDIHRRLSDTNTSRFNDAPASGQPRIWACSNLATLHLGIHSIGGETPQDPSFKEQGRVLFGYISRVTPRLRDLHLSLSRYLTTKVEQPRLCLDSGLCLLARLTRLETLRIGGELSRQVAAPEDVEWMLQSGHSLEMRARRWAVVASWDAQIEEEARKQDVLQQERQQQDNVQQQQQNGDDQQQQQNGYHQQQQQQTPIIPIALAEQLQDLGRLADVKKMVEEIDSKSGFSYWPELKRVSLFSDSEFGFSVERECQRELARLARAETNS</sequence>
<evidence type="ECO:0000313" key="3">
    <source>
        <dbReference type="Proteomes" id="UP000748756"/>
    </source>
</evidence>
<reference evidence="2" key="1">
    <citation type="journal article" date="2020" name="Fungal Divers.">
        <title>Resolving the Mortierellaceae phylogeny through synthesis of multi-gene phylogenetics and phylogenomics.</title>
        <authorList>
            <person name="Vandepol N."/>
            <person name="Liber J."/>
            <person name="Desiro A."/>
            <person name="Na H."/>
            <person name="Kennedy M."/>
            <person name="Barry K."/>
            <person name="Grigoriev I.V."/>
            <person name="Miller A.N."/>
            <person name="O'Donnell K."/>
            <person name="Stajich J.E."/>
            <person name="Bonito G."/>
        </authorList>
    </citation>
    <scope>NUCLEOTIDE SEQUENCE</scope>
    <source>
        <strain evidence="2">NRRL 6426</strain>
    </source>
</reference>
<feature type="region of interest" description="Disordered" evidence="1">
    <location>
        <begin position="549"/>
        <end position="586"/>
    </location>
</feature>
<dbReference type="Proteomes" id="UP000748756">
    <property type="component" value="Unassembled WGS sequence"/>
</dbReference>
<dbReference type="EMBL" id="JAAAUQ010000487">
    <property type="protein sequence ID" value="KAF9149785.1"/>
    <property type="molecule type" value="Genomic_DNA"/>
</dbReference>
<evidence type="ECO:0000313" key="2">
    <source>
        <dbReference type="EMBL" id="KAF9149785.1"/>
    </source>
</evidence>
<feature type="compositionally biased region" description="Low complexity" evidence="1">
    <location>
        <begin position="551"/>
        <end position="586"/>
    </location>
</feature>